<evidence type="ECO:0000313" key="2">
    <source>
        <dbReference type="EMBL" id="ABG57866.1"/>
    </source>
</evidence>
<dbReference type="AlphaFoldDB" id="A0A6N4SNJ2"/>
<dbReference type="KEGG" id="chu:CHU_0579"/>
<protein>
    <submittedName>
        <fullName evidence="2">Uncharacterized protein</fullName>
    </submittedName>
</protein>
<name>A0A6N4SNJ2_CYTH3</name>
<evidence type="ECO:0000256" key="1">
    <source>
        <dbReference type="SAM" id="MobiDB-lite"/>
    </source>
</evidence>
<proteinExistence type="predicted"/>
<reference evidence="2 3" key="1">
    <citation type="journal article" date="2007" name="Appl. Environ. Microbiol.">
        <title>Genome sequence of the cellulolytic gliding bacterium Cytophaga hutchinsonii.</title>
        <authorList>
            <person name="Xie G."/>
            <person name="Bruce D.C."/>
            <person name="Challacombe J.F."/>
            <person name="Chertkov O."/>
            <person name="Detter J.C."/>
            <person name="Gilna P."/>
            <person name="Han C.S."/>
            <person name="Lucas S."/>
            <person name="Misra M."/>
            <person name="Myers G.L."/>
            <person name="Richardson P."/>
            <person name="Tapia R."/>
            <person name="Thayer N."/>
            <person name="Thompson L.S."/>
            <person name="Brettin T.S."/>
            <person name="Henrissat B."/>
            <person name="Wilson D.B."/>
            <person name="McBride M.J."/>
        </authorList>
    </citation>
    <scope>NUCLEOTIDE SEQUENCE [LARGE SCALE GENOMIC DNA]</scope>
    <source>
        <strain evidence="3">ATCC 33406 / DSM 1761 / CIP 103989 / NBRC 15051 / NCIMB 9469 / D465</strain>
    </source>
</reference>
<sequence length="67" mass="7235">MPKRQSPDGVSAETPNDGSNDPEISVLLKGSVTIVFPLRSTITNLLCSGLLSSFLQLVKMNTDKMIE</sequence>
<dbReference type="Proteomes" id="UP000001822">
    <property type="component" value="Chromosome"/>
</dbReference>
<gene>
    <name evidence="2" type="ordered locus">CHU_0579</name>
</gene>
<organism evidence="2 3">
    <name type="scientific">Cytophaga hutchinsonii (strain ATCC 33406 / DSM 1761 / CIP 103989 / NBRC 15051 / NCIMB 9469 / D465)</name>
    <dbReference type="NCBI Taxonomy" id="269798"/>
    <lineage>
        <taxon>Bacteria</taxon>
        <taxon>Pseudomonadati</taxon>
        <taxon>Bacteroidota</taxon>
        <taxon>Cytophagia</taxon>
        <taxon>Cytophagales</taxon>
        <taxon>Cytophagaceae</taxon>
        <taxon>Cytophaga</taxon>
    </lineage>
</organism>
<keyword evidence="3" id="KW-1185">Reference proteome</keyword>
<accession>A0A6N4SNJ2</accession>
<dbReference type="EMBL" id="CP000383">
    <property type="protein sequence ID" value="ABG57866.1"/>
    <property type="molecule type" value="Genomic_DNA"/>
</dbReference>
<feature type="region of interest" description="Disordered" evidence="1">
    <location>
        <begin position="1"/>
        <end position="22"/>
    </location>
</feature>
<evidence type="ECO:0000313" key="3">
    <source>
        <dbReference type="Proteomes" id="UP000001822"/>
    </source>
</evidence>